<dbReference type="AlphaFoldDB" id="A0AAW4PCJ2"/>
<evidence type="ECO:0000256" key="10">
    <source>
        <dbReference type="ARBA" id="ARBA00023163"/>
    </source>
</evidence>
<dbReference type="InterPro" id="IPR001387">
    <property type="entry name" value="Cro/C1-type_HTH"/>
</dbReference>
<dbReference type="NCBIfam" id="NF006336">
    <property type="entry name" value="PRK08566.1"/>
    <property type="match status" value="1"/>
</dbReference>
<feature type="binding site" evidence="13">
    <location>
        <position position="75"/>
    </location>
    <ligand>
        <name>Zn(2+)</name>
        <dbReference type="ChEBI" id="CHEBI:29105"/>
        <label>1</label>
    </ligand>
</feature>
<evidence type="ECO:0000256" key="8">
    <source>
        <dbReference type="ARBA" id="ARBA00022842"/>
    </source>
</evidence>
<dbReference type="InterPro" id="IPR007081">
    <property type="entry name" value="RNA_pol_Rpb1_5"/>
</dbReference>
<dbReference type="HAMAP" id="MF_00863">
    <property type="entry name" value="RNApol_arch_Rpo1N"/>
    <property type="match status" value="1"/>
</dbReference>
<comment type="function">
    <text evidence="12 13">DNA-dependent RNA polymerase (RNAP) catalyzes the transcription of DNA into RNA using the four ribonucleoside triphosphates as substrates. Forms the clamp head domain.</text>
</comment>
<dbReference type="CDD" id="cd00093">
    <property type="entry name" value="HTH_XRE"/>
    <property type="match status" value="1"/>
</dbReference>
<evidence type="ECO:0000256" key="12">
    <source>
        <dbReference type="ARBA" id="ARBA00053389"/>
    </source>
</evidence>
<dbReference type="GO" id="GO:0005737">
    <property type="term" value="C:cytoplasm"/>
    <property type="evidence" value="ECO:0007669"/>
    <property type="project" value="UniProtKB-SubCell"/>
</dbReference>
<evidence type="ECO:0000313" key="18">
    <source>
        <dbReference type="Proteomes" id="UP001430455"/>
    </source>
</evidence>
<evidence type="ECO:0000256" key="4">
    <source>
        <dbReference type="ARBA" id="ARBA00022679"/>
    </source>
</evidence>
<feature type="binding site" evidence="13">
    <location>
        <position position="62"/>
    </location>
    <ligand>
        <name>Zn(2+)</name>
        <dbReference type="ChEBI" id="CHEBI:29105"/>
        <label>1</label>
    </ligand>
</feature>
<evidence type="ECO:0000313" key="17">
    <source>
        <dbReference type="EMBL" id="MBX0295390.1"/>
    </source>
</evidence>
<comment type="subcellular location">
    <subcellularLocation>
        <location evidence="13">Cytoplasm</location>
    </subcellularLocation>
</comment>
<evidence type="ECO:0000256" key="5">
    <source>
        <dbReference type="ARBA" id="ARBA00022695"/>
    </source>
</evidence>
<keyword evidence="7 13" id="KW-0862">Zinc</keyword>
<feature type="binding site" evidence="13">
    <location>
        <position position="105"/>
    </location>
    <ligand>
        <name>Zn(2+)</name>
        <dbReference type="ChEBI" id="CHEBI:29105"/>
        <label>2</label>
    </ligand>
</feature>
<evidence type="ECO:0000256" key="13">
    <source>
        <dbReference type="HAMAP-Rule" id="MF_00863"/>
    </source>
</evidence>
<keyword evidence="3 13" id="KW-0963">Cytoplasm</keyword>
<sequence>MSSQQTPQEIGQLSFGLMDPEEYREMSATKVITADTYDDDGFPIDMGLMDPRLGVIDPGLECKTCGKHSGSCNGHFGHIELAAPVIHVGFAKLIRRLLRGTCRECSRLCLDEHERDEFTDRLQRTRDLGRDLNDVTKAAIRQARKKDRCPFCGEKQYDIKHEKPTTYYEVQQVLASDYPDRLAAAMEEAEDRISPPELAEETGIDSDRVQQILSGEFRPRQEDRRALEKALSVDLTEEDMNKLMPSDIRDWFEDIPDGDIEVLGMNPERSRPEWMILTVLPVPPVTARPSITLDNGQRSEDDLTHKLVDIIRINQRFMENREAGAPQLIIEDLWELLQYHVTTFMDNEISGTPPARHRSGRPLKTLSQRLKGKEGRFRGSLSGKRVNFSARTVISPDPTLSMNEVGVPTRVAREMTQTMNVNERNLDKARRYVANGPEGHPGANYVRRPDGRRLKVTEKNCEELAEKVEPGWEVSRHLVDGDIIIFNRQPSLHRMSIMAHEVVVMPYKTFRLNTVVCPPYNADFDGDEMNMHALQNEEARAEARVLMRVQEQMLSPRFGENIIGAIQDHISGTYLLTHTNPHFNETQALDLLRATRIDELPEPDGEEDGEAYWTGRSLFSELLPDDLNLEFTASAGDTVSIENGEMTSGTIDEDAVGAFGGEVVDTIAKDYSKTRARILVNEVSALAMRAIMHFGFSIGIDDESIPREAEEQINDAIDSAYDRVEELIDTYDRGELESLPGRTVDETLEMKIMQTLGKARDSAGDIAEDHFSDDNPAVVMAESGARGSMLNLTQMAGCVGQQAVRGERINRGYEGRTLSHFEEGDLSADAHGFVEASYRSGLGPKEFFFHAMGGREGLVDTAVRTSKSGYLQRRLINALSELETQYDGTVRDTSDTIVQFEFGEDGTSPVNVSSNQDEAAVDVEQIADSVLNEEFQDDKQKESFLGQRTERTNLSEHADDWWMAEGDD</sequence>
<feature type="domain" description="HTH cro/C1-type" evidence="15">
    <location>
        <begin position="181"/>
        <end position="238"/>
    </location>
</feature>
<comment type="cofactor">
    <cofactor evidence="13">
        <name>Zn(2+)</name>
        <dbReference type="ChEBI" id="CHEBI:29105"/>
    </cofactor>
    <text evidence="13">Binds at least 2 Zn(2+) per subunit.</text>
</comment>
<dbReference type="PANTHER" id="PTHR19376:SF32">
    <property type="entry name" value="DNA-DIRECTED RNA POLYMERASE III SUBUNIT RPC1"/>
    <property type="match status" value="1"/>
</dbReference>
<evidence type="ECO:0000259" key="15">
    <source>
        <dbReference type="SMART" id="SM00530"/>
    </source>
</evidence>
<keyword evidence="6 13" id="KW-0479">Metal-binding</keyword>
<feature type="binding site" evidence="13">
    <location>
        <position position="149"/>
    </location>
    <ligand>
        <name>Zn(2+)</name>
        <dbReference type="ChEBI" id="CHEBI:29105"/>
        <label>2</label>
    </ligand>
</feature>
<dbReference type="Pfam" id="PF04997">
    <property type="entry name" value="RNA_pol_Rpb1_1"/>
    <property type="match status" value="1"/>
</dbReference>
<dbReference type="GO" id="GO:0003677">
    <property type="term" value="F:DNA binding"/>
    <property type="evidence" value="ECO:0007669"/>
    <property type="project" value="UniProtKB-UniRule"/>
</dbReference>
<keyword evidence="8 13" id="KW-0460">Magnesium</keyword>
<evidence type="ECO:0000256" key="3">
    <source>
        <dbReference type="ARBA" id="ARBA00022490"/>
    </source>
</evidence>
<dbReference type="Gene3D" id="1.10.132.30">
    <property type="match status" value="1"/>
</dbReference>
<accession>A0AAW4PCJ2</accession>
<evidence type="ECO:0000256" key="1">
    <source>
        <dbReference type="ARBA" id="ARBA00006460"/>
    </source>
</evidence>
<dbReference type="GO" id="GO:0006351">
    <property type="term" value="P:DNA-templated transcription"/>
    <property type="evidence" value="ECO:0007669"/>
    <property type="project" value="UniProtKB-UniRule"/>
</dbReference>
<dbReference type="GO" id="GO:0003899">
    <property type="term" value="F:DNA-directed RNA polymerase activity"/>
    <property type="evidence" value="ECO:0007669"/>
    <property type="project" value="UniProtKB-UniRule"/>
</dbReference>
<evidence type="ECO:0000256" key="9">
    <source>
        <dbReference type="ARBA" id="ARBA00023125"/>
    </source>
</evidence>
<dbReference type="Gene3D" id="4.10.860.120">
    <property type="entry name" value="RNA polymerase II, clamp domain"/>
    <property type="match status" value="2"/>
</dbReference>
<evidence type="ECO:0000256" key="14">
    <source>
        <dbReference type="RuleBase" id="RU004279"/>
    </source>
</evidence>
<dbReference type="NCBIfam" id="TIGR02390">
    <property type="entry name" value="RNA_pol_rpoA1"/>
    <property type="match status" value="1"/>
</dbReference>
<feature type="binding site" evidence="13">
    <location>
        <position position="102"/>
    </location>
    <ligand>
        <name>Zn(2+)</name>
        <dbReference type="ChEBI" id="CHEBI:29105"/>
        <label>2</label>
    </ligand>
</feature>
<gene>
    <name evidence="13" type="primary">rpo1N</name>
    <name evidence="13" type="synonym">rpoA1</name>
    <name evidence="17" type="ORF">EGH23_10900</name>
</gene>
<dbReference type="EC" id="2.7.7.6" evidence="13"/>
<dbReference type="Proteomes" id="UP001430455">
    <property type="component" value="Unassembled WGS sequence"/>
</dbReference>
<dbReference type="InterPro" id="IPR042102">
    <property type="entry name" value="RNA_pol_Rpb1_3_sf"/>
</dbReference>
<organism evidence="17 18">
    <name type="scientific">Haloarcula nitratireducens</name>
    <dbReference type="NCBI Taxonomy" id="2487749"/>
    <lineage>
        <taxon>Archaea</taxon>
        <taxon>Methanobacteriati</taxon>
        <taxon>Methanobacteriota</taxon>
        <taxon>Stenosarchaea group</taxon>
        <taxon>Halobacteria</taxon>
        <taxon>Halobacteriales</taxon>
        <taxon>Haloarculaceae</taxon>
        <taxon>Haloarcula</taxon>
    </lineage>
</organism>
<comment type="caution">
    <text evidence="17">The sequence shown here is derived from an EMBL/GenBank/DDBJ whole genome shotgun (WGS) entry which is preliminary data.</text>
</comment>
<comment type="function">
    <text evidence="14">DNA-dependent RNA polymerase catalyzes the transcription of DNA into RNA using the four ribonucleoside triphosphates as substrates.</text>
</comment>
<dbReference type="RefSeq" id="WP_220580034.1">
    <property type="nucleotide sequence ID" value="NZ_RKLT01000003.1"/>
</dbReference>
<dbReference type="EMBL" id="RKLT01000003">
    <property type="protein sequence ID" value="MBX0295390.1"/>
    <property type="molecule type" value="Genomic_DNA"/>
</dbReference>
<comment type="cofactor">
    <cofactor evidence="13">
        <name>Mg(2+)</name>
        <dbReference type="ChEBI" id="CHEBI:18420"/>
    </cofactor>
</comment>
<evidence type="ECO:0000256" key="7">
    <source>
        <dbReference type="ARBA" id="ARBA00022833"/>
    </source>
</evidence>
<dbReference type="Gene3D" id="1.10.274.100">
    <property type="entry name" value="RNA polymerase Rpb1, domain 3"/>
    <property type="match status" value="1"/>
</dbReference>
<dbReference type="InterPro" id="IPR000722">
    <property type="entry name" value="RNA_pol_asu"/>
</dbReference>
<dbReference type="CDD" id="cd02582">
    <property type="entry name" value="RNAP_archeal_A"/>
    <property type="match status" value="1"/>
</dbReference>
<dbReference type="InterPro" id="IPR007080">
    <property type="entry name" value="RNA_pol_Rpb1_1"/>
</dbReference>
<protein>
    <recommendedName>
        <fullName evidence="13">DNA-directed RNA polymerase subunit Rpo1N</fullName>
        <ecNumber evidence="13">2.7.7.6</ecNumber>
    </recommendedName>
    <alternativeName>
        <fullName evidence="13">DNA-directed RNA polymerase subunit A'</fullName>
    </alternativeName>
</protein>
<comment type="catalytic activity">
    <reaction evidence="11 13 14">
        <text>RNA(n) + a ribonucleoside 5'-triphosphate = RNA(n+1) + diphosphate</text>
        <dbReference type="Rhea" id="RHEA:21248"/>
        <dbReference type="Rhea" id="RHEA-COMP:14527"/>
        <dbReference type="Rhea" id="RHEA-COMP:17342"/>
        <dbReference type="ChEBI" id="CHEBI:33019"/>
        <dbReference type="ChEBI" id="CHEBI:61557"/>
        <dbReference type="ChEBI" id="CHEBI:140395"/>
        <dbReference type="EC" id="2.7.7.6"/>
    </reaction>
</comment>
<dbReference type="Pfam" id="PF04998">
    <property type="entry name" value="RNA_pol_Rpb1_5"/>
    <property type="match status" value="1"/>
</dbReference>
<dbReference type="GO" id="GO:0000428">
    <property type="term" value="C:DNA-directed RNA polymerase complex"/>
    <property type="evidence" value="ECO:0007669"/>
    <property type="project" value="UniProtKB-KW"/>
</dbReference>
<feature type="binding site" evidence="13">
    <location>
        <position position="527"/>
    </location>
    <ligand>
        <name>Mg(2+)</name>
        <dbReference type="ChEBI" id="CHEBI:18420"/>
    </ligand>
</feature>
<feature type="binding site" evidence="13">
    <location>
        <position position="525"/>
    </location>
    <ligand>
        <name>Mg(2+)</name>
        <dbReference type="ChEBI" id="CHEBI:18420"/>
    </ligand>
</feature>
<dbReference type="GO" id="GO:0008270">
    <property type="term" value="F:zinc ion binding"/>
    <property type="evidence" value="ECO:0007669"/>
    <property type="project" value="UniProtKB-UniRule"/>
</dbReference>
<name>A0AAW4PCJ2_9EURY</name>
<evidence type="ECO:0000256" key="2">
    <source>
        <dbReference type="ARBA" id="ARBA00022478"/>
    </source>
</evidence>
<dbReference type="InterPro" id="IPR007066">
    <property type="entry name" value="RNA_pol_Rpb1_3"/>
</dbReference>
<keyword evidence="9 13" id="KW-0238">DNA-binding</keyword>
<keyword evidence="18" id="KW-1185">Reference proteome</keyword>
<evidence type="ECO:0000259" key="16">
    <source>
        <dbReference type="SMART" id="SM00663"/>
    </source>
</evidence>
<evidence type="ECO:0000256" key="11">
    <source>
        <dbReference type="ARBA" id="ARBA00048552"/>
    </source>
</evidence>
<dbReference type="GO" id="GO:0000287">
    <property type="term" value="F:magnesium ion binding"/>
    <property type="evidence" value="ECO:0007669"/>
    <property type="project" value="UniProtKB-UniRule"/>
</dbReference>
<dbReference type="PANTHER" id="PTHR19376">
    <property type="entry name" value="DNA-DIRECTED RNA POLYMERASE"/>
    <property type="match status" value="1"/>
</dbReference>
<feature type="binding site" evidence="13">
    <location>
        <position position="72"/>
    </location>
    <ligand>
        <name>Zn(2+)</name>
        <dbReference type="ChEBI" id="CHEBI:29105"/>
        <label>1</label>
    </ligand>
</feature>
<keyword evidence="4 13" id="KW-0808">Transferase</keyword>
<dbReference type="Gene3D" id="6.10.250.2940">
    <property type="match status" value="1"/>
</dbReference>
<dbReference type="InterPro" id="IPR044893">
    <property type="entry name" value="RNA_pol_Rpb1_clamp_domain"/>
</dbReference>
<dbReference type="Pfam" id="PF05000">
    <property type="entry name" value="RNA_pol_Rpb1_4"/>
    <property type="match status" value="1"/>
</dbReference>
<feature type="domain" description="RNA polymerase N-terminal" evidence="16">
    <location>
        <begin position="273"/>
        <end position="577"/>
    </location>
</feature>
<evidence type="ECO:0000256" key="6">
    <source>
        <dbReference type="ARBA" id="ARBA00022723"/>
    </source>
</evidence>
<feature type="binding site" evidence="13">
    <location>
        <position position="152"/>
    </location>
    <ligand>
        <name>Zn(2+)</name>
        <dbReference type="ChEBI" id="CHEBI:29105"/>
        <label>2</label>
    </ligand>
</feature>
<dbReference type="InterPro" id="IPR007083">
    <property type="entry name" value="RNA_pol_Rpb1_4"/>
</dbReference>
<comment type="subunit">
    <text evidence="13">Part of the RNA polymerase complex.</text>
</comment>
<dbReference type="InterPro" id="IPR006592">
    <property type="entry name" value="RNA_pol_N"/>
</dbReference>
<dbReference type="SMART" id="SM00663">
    <property type="entry name" value="RPOLA_N"/>
    <property type="match status" value="1"/>
</dbReference>
<dbReference type="FunFam" id="2.40.40.20:FF:000019">
    <property type="entry name" value="DNA-directed RNA polymerase II subunit RPB1"/>
    <property type="match status" value="1"/>
</dbReference>
<keyword evidence="10 13" id="KW-0804">Transcription</keyword>
<dbReference type="SUPFAM" id="SSF64484">
    <property type="entry name" value="beta and beta-prime subunits of DNA dependent RNA-polymerase"/>
    <property type="match status" value="1"/>
</dbReference>
<reference evidence="17 18" key="1">
    <citation type="submission" date="2021-06" db="EMBL/GenBank/DDBJ databases">
        <title>Halomicroarcula sp. a new haloarchaeum isolated from saline soil.</title>
        <authorList>
            <person name="Duran-Viseras A."/>
            <person name="Sanchez-Porro C."/>
            <person name="Ventosa A."/>
        </authorList>
    </citation>
    <scope>NUCLEOTIDE SEQUENCE [LARGE SCALE GENOMIC DNA]</scope>
    <source>
        <strain evidence="17 18">F27</strain>
    </source>
</reference>
<dbReference type="Gene3D" id="3.30.1490.180">
    <property type="entry name" value="RNA polymerase ii"/>
    <property type="match status" value="1"/>
</dbReference>
<dbReference type="InterPro" id="IPR045867">
    <property type="entry name" value="DNA-dir_RpoC_beta_prime"/>
</dbReference>
<feature type="binding site" evidence="13">
    <location>
        <position position="523"/>
    </location>
    <ligand>
        <name>Mg(2+)</name>
        <dbReference type="ChEBI" id="CHEBI:18420"/>
    </ligand>
</feature>
<comment type="similarity">
    <text evidence="1 13 14">Belongs to the RNA polymerase beta' chain family.</text>
</comment>
<keyword evidence="2 13" id="KW-0240">DNA-directed RNA polymerase</keyword>
<feature type="binding site" evidence="13">
    <location>
        <position position="65"/>
    </location>
    <ligand>
        <name>Zn(2+)</name>
        <dbReference type="ChEBI" id="CHEBI:29105"/>
        <label>1</label>
    </ligand>
</feature>
<dbReference type="InterPro" id="IPR038120">
    <property type="entry name" value="Rpb1_funnel_sf"/>
</dbReference>
<dbReference type="Pfam" id="PF04983">
    <property type="entry name" value="RNA_pol_Rpb1_3"/>
    <property type="match status" value="1"/>
</dbReference>
<dbReference type="Gene3D" id="6.20.50.80">
    <property type="match status" value="1"/>
</dbReference>
<proteinExistence type="inferred from homology"/>
<dbReference type="Gene3D" id="2.40.40.20">
    <property type="match status" value="1"/>
</dbReference>
<dbReference type="SMART" id="SM00530">
    <property type="entry name" value="HTH_XRE"/>
    <property type="match status" value="1"/>
</dbReference>
<dbReference type="InterPro" id="IPR012758">
    <property type="entry name" value="RPO1N"/>
</dbReference>
<keyword evidence="5 13" id="KW-0548">Nucleotidyltransferase</keyword>
<dbReference type="Pfam" id="PF00623">
    <property type="entry name" value="RNA_pol_Rpb1_2"/>
    <property type="match status" value="1"/>
</dbReference>